<dbReference type="EMBL" id="CP031165">
    <property type="protein sequence ID" value="AXV06276.1"/>
    <property type="molecule type" value="Genomic_DNA"/>
</dbReference>
<dbReference type="PANTHER" id="PTHR30055">
    <property type="entry name" value="HTH-TYPE TRANSCRIPTIONAL REGULATOR RUTR"/>
    <property type="match status" value="1"/>
</dbReference>
<name>A0A346XVM9_9ACTN</name>
<evidence type="ECO:0000256" key="3">
    <source>
        <dbReference type="ARBA" id="ARBA00023125"/>
    </source>
</evidence>
<keyword evidence="8" id="KW-1185">Reference proteome</keyword>
<dbReference type="Gene3D" id="1.10.10.60">
    <property type="entry name" value="Homeodomain-like"/>
    <property type="match status" value="1"/>
</dbReference>
<gene>
    <name evidence="7" type="ORF">DVS28_a1583</name>
</gene>
<dbReference type="SUPFAM" id="SSF46689">
    <property type="entry name" value="Homeodomain-like"/>
    <property type="match status" value="1"/>
</dbReference>
<dbReference type="InterPro" id="IPR004111">
    <property type="entry name" value="Repressor_TetR_C"/>
</dbReference>
<feature type="DNA-binding region" description="H-T-H motif" evidence="5">
    <location>
        <begin position="33"/>
        <end position="52"/>
    </location>
</feature>
<organism evidence="7 8">
    <name type="scientific">Euzebya pacifica</name>
    <dbReference type="NCBI Taxonomy" id="1608957"/>
    <lineage>
        <taxon>Bacteria</taxon>
        <taxon>Bacillati</taxon>
        <taxon>Actinomycetota</taxon>
        <taxon>Nitriliruptoria</taxon>
        <taxon>Euzebyales</taxon>
    </lineage>
</organism>
<dbReference type="GO" id="GO:0000976">
    <property type="term" value="F:transcription cis-regulatory region binding"/>
    <property type="evidence" value="ECO:0007669"/>
    <property type="project" value="TreeGrafter"/>
</dbReference>
<evidence type="ECO:0000256" key="4">
    <source>
        <dbReference type="ARBA" id="ARBA00023163"/>
    </source>
</evidence>
<accession>A0A346XVM9</accession>
<dbReference type="PANTHER" id="PTHR30055:SF151">
    <property type="entry name" value="TRANSCRIPTIONAL REGULATORY PROTEIN"/>
    <property type="match status" value="1"/>
</dbReference>
<dbReference type="PRINTS" id="PR00400">
    <property type="entry name" value="TETREPRESSOR"/>
</dbReference>
<reference evidence="7 8" key="1">
    <citation type="submission" date="2018-09" db="EMBL/GenBank/DDBJ databases">
        <title>Complete genome sequence of Euzebya sp. DY32-46 isolated from seawater of Pacific Ocean.</title>
        <authorList>
            <person name="Xu L."/>
            <person name="Wu Y.-H."/>
            <person name="Xu X.-W."/>
        </authorList>
    </citation>
    <scope>NUCLEOTIDE SEQUENCE [LARGE SCALE GENOMIC DNA]</scope>
    <source>
        <strain evidence="7 8">DY32-46</strain>
    </source>
</reference>
<keyword evidence="2" id="KW-0805">Transcription regulation</keyword>
<dbReference type="Pfam" id="PF02909">
    <property type="entry name" value="TetR_C_1"/>
    <property type="match status" value="1"/>
</dbReference>
<feature type="domain" description="HTH tetR-type" evidence="6">
    <location>
        <begin position="10"/>
        <end position="70"/>
    </location>
</feature>
<evidence type="ECO:0000256" key="2">
    <source>
        <dbReference type="ARBA" id="ARBA00023015"/>
    </source>
</evidence>
<dbReference type="OrthoDB" id="329481at2"/>
<keyword evidence="4" id="KW-0804">Transcription</keyword>
<dbReference type="InterPro" id="IPR001647">
    <property type="entry name" value="HTH_TetR"/>
</dbReference>
<dbReference type="InterPro" id="IPR036271">
    <property type="entry name" value="Tet_transcr_reg_TetR-rel_C_sf"/>
</dbReference>
<dbReference type="KEGG" id="euz:DVS28_a1583"/>
<dbReference type="PROSITE" id="PS50977">
    <property type="entry name" value="HTH_TETR_2"/>
    <property type="match status" value="1"/>
</dbReference>
<dbReference type="InterPro" id="IPR003012">
    <property type="entry name" value="Tet_transcr_reg_TetR"/>
</dbReference>
<dbReference type="GO" id="GO:0046677">
    <property type="term" value="P:response to antibiotic"/>
    <property type="evidence" value="ECO:0007669"/>
    <property type="project" value="InterPro"/>
</dbReference>
<dbReference type="Proteomes" id="UP000264006">
    <property type="component" value="Chromosome"/>
</dbReference>
<evidence type="ECO:0000259" key="6">
    <source>
        <dbReference type="PROSITE" id="PS50977"/>
    </source>
</evidence>
<sequence>MTESTRTAAPLTKDTIVDAALVIVERETMEALSMRRVARELGRAPMSLYRHVGDIDELTELVMARLIADVNPIDHAEDWRRTLRDAAVQVRRVFVRYPGIVEVAMASGIRTDTMLQVLNTIMGAFLTAGLTPEQAVQAHRVLFSTILGDTLMQRSADEVLGATPEAQRTFMDQLTSAADERFPNLRAVAGVWPDVDGDQVFAFAIDRVLDGIAALAAEG</sequence>
<evidence type="ECO:0000256" key="1">
    <source>
        <dbReference type="ARBA" id="ARBA00022491"/>
    </source>
</evidence>
<dbReference type="GO" id="GO:0045892">
    <property type="term" value="P:negative regulation of DNA-templated transcription"/>
    <property type="evidence" value="ECO:0007669"/>
    <property type="project" value="InterPro"/>
</dbReference>
<keyword evidence="3 5" id="KW-0238">DNA-binding</keyword>
<protein>
    <submittedName>
        <fullName evidence="7">Transcriptional regulator, TetR family</fullName>
    </submittedName>
</protein>
<evidence type="ECO:0000313" key="8">
    <source>
        <dbReference type="Proteomes" id="UP000264006"/>
    </source>
</evidence>
<evidence type="ECO:0000256" key="5">
    <source>
        <dbReference type="PROSITE-ProRule" id="PRU00335"/>
    </source>
</evidence>
<evidence type="ECO:0000313" key="7">
    <source>
        <dbReference type="EMBL" id="AXV06276.1"/>
    </source>
</evidence>
<proteinExistence type="predicted"/>
<dbReference type="SUPFAM" id="SSF48498">
    <property type="entry name" value="Tetracyclin repressor-like, C-terminal domain"/>
    <property type="match status" value="1"/>
</dbReference>
<dbReference type="RefSeq" id="WP_114590959.1">
    <property type="nucleotide sequence ID" value="NZ_CP031165.1"/>
</dbReference>
<dbReference type="GO" id="GO:0003700">
    <property type="term" value="F:DNA-binding transcription factor activity"/>
    <property type="evidence" value="ECO:0007669"/>
    <property type="project" value="TreeGrafter"/>
</dbReference>
<dbReference type="InterPro" id="IPR050109">
    <property type="entry name" value="HTH-type_TetR-like_transc_reg"/>
</dbReference>
<dbReference type="Gene3D" id="1.10.357.10">
    <property type="entry name" value="Tetracycline Repressor, domain 2"/>
    <property type="match status" value="1"/>
</dbReference>
<keyword evidence="1" id="KW-0678">Repressor</keyword>
<dbReference type="AlphaFoldDB" id="A0A346XVM9"/>
<dbReference type="InterPro" id="IPR009057">
    <property type="entry name" value="Homeodomain-like_sf"/>
</dbReference>